<dbReference type="Proteomes" id="UP001596337">
    <property type="component" value="Unassembled WGS sequence"/>
</dbReference>
<keyword evidence="3" id="KW-1185">Reference proteome</keyword>
<evidence type="ECO:0000256" key="1">
    <source>
        <dbReference type="SAM" id="MobiDB-lite"/>
    </source>
</evidence>
<feature type="compositionally biased region" description="Basic and acidic residues" evidence="1">
    <location>
        <begin position="12"/>
        <end position="21"/>
    </location>
</feature>
<organism evidence="2 3">
    <name type="scientific">Haloechinothrix salitolerans</name>
    <dbReference type="NCBI Taxonomy" id="926830"/>
    <lineage>
        <taxon>Bacteria</taxon>
        <taxon>Bacillati</taxon>
        <taxon>Actinomycetota</taxon>
        <taxon>Actinomycetes</taxon>
        <taxon>Pseudonocardiales</taxon>
        <taxon>Pseudonocardiaceae</taxon>
        <taxon>Haloechinothrix</taxon>
    </lineage>
</organism>
<accession>A0ABW2C363</accession>
<name>A0ABW2C363_9PSEU</name>
<sequence>MERPWINSSQRLHRESADQGKRCPGASVQPPVSADDVVGSALPTMRRAEDRLRDPILAPEARRLLEIALIETRRAILAAEPGLTLKRAEVIQLALEDLDAAAPPGQASSR</sequence>
<evidence type="ECO:0000313" key="3">
    <source>
        <dbReference type="Proteomes" id="UP001596337"/>
    </source>
</evidence>
<dbReference type="RefSeq" id="WP_345393244.1">
    <property type="nucleotide sequence ID" value="NZ_BAABLA010000018.1"/>
</dbReference>
<evidence type="ECO:0008006" key="4">
    <source>
        <dbReference type="Google" id="ProtNLM"/>
    </source>
</evidence>
<comment type="caution">
    <text evidence="2">The sequence shown here is derived from an EMBL/GenBank/DDBJ whole genome shotgun (WGS) entry which is preliminary data.</text>
</comment>
<proteinExistence type="predicted"/>
<protein>
    <recommendedName>
        <fullName evidence="4">ANTAR domain-containing protein</fullName>
    </recommendedName>
</protein>
<feature type="compositionally biased region" description="Polar residues" evidence="1">
    <location>
        <begin position="1"/>
        <end position="10"/>
    </location>
</feature>
<gene>
    <name evidence="2" type="ORF">ACFQGD_18100</name>
</gene>
<feature type="region of interest" description="Disordered" evidence="1">
    <location>
        <begin position="1"/>
        <end position="42"/>
    </location>
</feature>
<evidence type="ECO:0000313" key="2">
    <source>
        <dbReference type="EMBL" id="MFC6869060.1"/>
    </source>
</evidence>
<reference evidence="3" key="1">
    <citation type="journal article" date="2019" name="Int. J. Syst. Evol. Microbiol.">
        <title>The Global Catalogue of Microorganisms (GCM) 10K type strain sequencing project: providing services to taxonomists for standard genome sequencing and annotation.</title>
        <authorList>
            <consortium name="The Broad Institute Genomics Platform"/>
            <consortium name="The Broad Institute Genome Sequencing Center for Infectious Disease"/>
            <person name="Wu L."/>
            <person name="Ma J."/>
        </authorList>
    </citation>
    <scope>NUCLEOTIDE SEQUENCE [LARGE SCALE GENOMIC DNA]</scope>
    <source>
        <strain evidence="3">KCTC 32255</strain>
    </source>
</reference>
<dbReference type="EMBL" id="JBHSXX010000001">
    <property type="protein sequence ID" value="MFC6869060.1"/>
    <property type="molecule type" value="Genomic_DNA"/>
</dbReference>